<proteinExistence type="inferred from homology"/>
<evidence type="ECO:0000256" key="2">
    <source>
        <dbReference type="ARBA" id="ARBA00022692"/>
    </source>
</evidence>
<evidence type="ECO:0000256" key="1">
    <source>
        <dbReference type="ARBA" id="ARBA00004141"/>
    </source>
</evidence>
<comment type="similarity">
    <text evidence="6">Belongs to the ABC-2 integral membrane protein family.</text>
</comment>
<dbReference type="Proteomes" id="UP000033393">
    <property type="component" value="Unassembled WGS sequence"/>
</dbReference>
<comment type="caution">
    <text evidence="8">The sequence shown here is derived from an EMBL/GenBank/DDBJ whole genome shotgun (WGS) entry which is preliminary data.</text>
</comment>
<dbReference type="GO" id="GO:0043190">
    <property type="term" value="C:ATP-binding cassette (ABC) transporter complex"/>
    <property type="evidence" value="ECO:0007669"/>
    <property type="project" value="InterPro"/>
</dbReference>
<keyword evidence="6" id="KW-1003">Cell membrane</keyword>
<sequence length="262" mass="28526">MSAVRFALVDSWVVAKRDLIHWLREPVRVFANLAYPIISVLIFGFVFGSAMNVFGGGDYIEFLMPGMFGQTIAFGVGSTLLMVSMDADRGVTDRFRASPMSQTGVVAGRSIADLVNSSLELLVLALCGLAIGWSVRDGVLNALLAFGLFLWLRFALVWVGIYLGLLVKPEAAQASWMFLVPLTMLANTFVSPELMPGWLRAISEWNPLSATVAAARELFGNPGVGGGSWAAQHSLLLAVLWPALFVAIFWPLSVLKFRNLSR</sequence>
<dbReference type="STRING" id="68170.GCA_000974445_01702"/>
<evidence type="ECO:0000259" key="7">
    <source>
        <dbReference type="PROSITE" id="PS51012"/>
    </source>
</evidence>
<dbReference type="InterPro" id="IPR013525">
    <property type="entry name" value="ABC2_TM"/>
</dbReference>
<comment type="subcellular location">
    <subcellularLocation>
        <location evidence="6">Cell membrane</location>
        <topology evidence="6">Multi-pass membrane protein</topology>
    </subcellularLocation>
    <subcellularLocation>
        <location evidence="1">Membrane</location>
        <topology evidence="1">Multi-pass membrane protein</topology>
    </subcellularLocation>
</comment>
<feature type="transmembrane region" description="Helical" evidence="6">
    <location>
        <begin position="235"/>
        <end position="255"/>
    </location>
</feature>
<dbReference type="InterPro" id="IPR051784">
    <property type="entry name" value="Nod_factor_ABC_transporter"/>
</dbReference>
<feature type="domain" description="ABC transmembrane type-2" evidence="7">
    <location>
        <begin position="27"/>
        <end position="260"/>
    </location>
</feature>
<dbReference type="GO" id="GO:0046677">
    <property type="term" value="P:response to antibiotic"/>
    <property type="evidence" value="ECO:0007669"/>
    <property type="project" value="UniProtKB-KW"/>
</dbReference>
<keyword evidence="9" id="KW-1185">Reference proteome</keyword>
<feature type="transmembrane region" description="Helical" evidence="6">
    <location>
        <begin position="29"/>
        <end position="50"/>
    </location>
</feature>
<dbReference type="PANTHER" id="PTHR43229">
    <property type="entry name" value="NODULATION PROTEIN J"/>
    <property type="match status" value="1"/>
</dbReference>
<dbReference type="InterPro" id="IPR000412">
    <property type="entry name" value="ABC_2_transport"/>
</dbReference>
<evidence type="ECO:0000256" key="5">
    <source>
        <dbReference type="ARBA" id="ARBA00023251"/>
    </source>
</evidence>
<feature type="transmembrane region" description="Helical" evidence="6">
    <location>
        <begin position="119"/>
        <end position="136"/>
    </location>
</feature>
<feature type="transmembrane region" description="Helical" evidence="6">
    <location>
        <begin position="62"/>
        <end position="83"/>
    </location>
</feature>
<keyword evidence="4 6" id="KW-0472">Membrane</keyword>
<dbReference type="AlphaFoldDB" id="A0A0F0GYN4"/>
<gene>
    <name evidence="8" type="ORF">UK23_16850</name>
</gene>
<keyword evidence="5" id="KW-0046">Antibiotic resistance</keyword>
<dbReference type="Pfam" id="PF01061">
    <property type="entry name" value="ABC2_membrane"/>
    <property type="match status" value="1"/>
</dbReference>
<dbReference type="InterPro" id="IPR047817">
    <property type="entry name" value="ABC2_TM_bact-type"/>
</dbReference>
<accession>A0A0F0GYN4</accession>
<keyword evidence="6" id="KW-0813">Transport</keyword>
<protein>
    <recommendedName>
        <fullName evidence="6">Transport permease protein</fullName>
    </recommendedName>
</protein>
<feature type="transmembrane region" description="Helical" evidence="6">
    <location>
        <begin position="142"/>
        <end position="167"/>
    </location>
</feature>
<evidence type="ECO:0000256" key="6">
    <source>
        <dbReference type="RuleBase" id="RU361157"/>
    </source>
</evidence>
<dbReference type="EMBL" id="JYJG01000102">
    <property type="protein sequence ID" value="KJK48569.1"/>
    <property type="molecule type" value="Genomic_DNA"/>
</dbReference>
<name>A0A0F0GYN4_LENAE</name>
<feature type="transmembrane region" description="Helical" evidence="6">
    <location>
        <begin position="174"/>
        <end position="190"/>
    </location>
</feature>
<keyword evidence="3 6" id="KW-1133">Transmembrane helix</keyword>
<dbReference type="PROSITE" id="PS51012">
    <property type="entry name" value="ABC_TM2"/>
    <property type="match status" value="1"/>
</dbReference>
<reference evidence="8 9" key="1">
    <citation type="submission" date="2015-02" db="EMBL/GenBank/DDBJ databases">
        <authorList>
            <person name="Ju K.-S."/>
            <person name="Doroghazi J.R."/>
            <person name="Metcalf W."/>
        </authorList>
    </citation>
    <scope>NUCLEOTIDE SEQUENCE [LARGE SCALE GENOMIC DNA]</scope>
    <source>
        <strain evidence="8 9">NRRL B-16140</strain>
    </source>
</reference>
<keyword evidence="2 6" id="KW-0812">Transmembrane</keyword>
<evidence type="ECO:0000313" key="8">
    <source>
        <dbReference type="EMBL" id="KJK48569.1"/>
    </source>
</evidence>
<evidence type="ECO:0000256" key="3">
    <source>
        <dbReference type="ARBA" id="ARBA00022989"/>
    </source>
</evidence>
<organism evidence="8 9">
    <name type="scientific">Lentzea aerocolonigenes</name>
    <name type="common">Lechevalieria aerocolonigenes</name>
    <name type="synonym">Saccharothrix aerocolonigenes</name>
    <dbReference type="NCBI Taxonomy" id="68170"/>
    <lineage>
        <taxon>Bacteria</taxon>
        <taxon>Bacillati</taxon>
        <taxon>Actinomycetota</taxon>
        <taxon>Actinomycetes</taxon>
        <taxon>Pseudonocardiales</taxon>
        <taxon>Pseudonocardiaceae</taxon>
        <taxon>Lentzea</taxon>
    </lineage>
</organism>
<dbReference type="PANTHER" id="PTHR43229:SF2">
    <property type="entry name" value="NODULATION PROTEIN J"/>
    <property type="match status" value="1"/>
</dbReference>
<evidence type="ECO:0000256" key="4">
    <source>
        <dbReference type="ARBA" id="ARBA00023136"/>
    </source>
</evidence>
<dbReference type="PIRSF" id="PIRSF006648">
    <property type="entry name" value="DrrB"/>
    <property type="match status" value="1"/>
</dbReference>
<dbReference type="GO" id="GO:0140359">
    <property type="term" value="F:ABC-type transporter activity"/>
    <property type="evidence" value="ECO:0007669"/>
    <property type="project" value="InterPro"/>
</dbReference>
<dbReference type="PATRIC" id="fig|68170.10.peg.4263"/>
<evidence type="ECO:0000313" key="9">
    <source>
        <dbReference type="Proteomes" id="UP000033393"/>
    </source>
</evidence>